<dbReference type="EMBL" id="JAUEDK010000013">
    <property type="protein sequence ID" value="MDN0075101.1"/>
    <property type="molecule type" value="Genomic_DNA"/>
</dbReference>
<evidence type="ECO:0000313" key="3">
    <source>
        <dbReference type="EMBL" id="MDN0075101.1"/>
    </source>
</evidence>
<keyword evidence="2" id="KW-1133">Transmembrane helix</keyword>
<keyword evidence="2" id="KW-0472">Membrane</keyword>
<protein>
    <submittedName>
        <fullName evidence="3">Zinc ribbon domain-containing protein</fullName>
    </submittedName>
</protein>
<dbReference type="Proteomes" id="UP001168540">
    <property type="component" value="Unassembled WGS sequence"/>
</dbReference>
<dbReference type="RefSeq" id="WP_289829696.1">
    <property type="nucleotide sequence ID" value="NZ_JAUEDK010000013.1"/>
</dbReference>
<proteinExistence type="predicted"/>
<keyword evidence="1" id="KW-0175">Coiled coil</keyword>
<name>A0ABT7XMV1_9NEIS</name>
<keyword evidence="4" id="KW-1185">Reference proteome</keyword>
<feature type="coiled-coil region" evidence="1">
    <location>
        <begin position="112"/>
        <end position="153"/>
    </location>
</feature>
<feature type="transmembrane region" description="Helical" evidence="2">
    <location>
        <begin position="78"/>
        <end position="98"/>
    </location>
</feature>
<organism evidence="3 4">
    <name type="scientific">Crenobacter oryzisoli</name>
    <dbReference type="NCBI Taxonomy" id="3056844"/>
    <lineage>
        <taxon>Bacteria</taxon>
        <taxon>Pseudomonadati</taxon>
        <taxon>Pseudomonadota</taxon>
        <taxon>Betaproteobacteria</taxon>
        <taxon>Neisseriales</taxon>
        <taxon>Neisseriaceae</taxon>
        <taxon>Crenobacter</taxon>
    </lineage>
</organism>
<evidence type="ECO:0000256" key="2">
    <source>
        <dbReference type="SAM" id="Phobius"/>
    </source>
</evidence>
<keyword evidence="2" id="KW-0812">Transmembrane</keyword>
<gene>
    <name evidence="3" type="ORF">QU481_09365</name>
</gene>
<reference evidence="3" key="1">
    <citation type="submission" date="2023-06" db="EMBL/GenBank/DDBJ databases">
        <authorList>
            <person name="Zhang S."/>
        </authorList>
    </citation>
    <scope>NUCLEOTIDE SEQUENCE</scope>
    <source>
        <strain evidence="3">SG2303</strain>
    </source>
</reference>
<evidence type="ECO:0000256" key="1">
    <source>
        <dbReference type="SAM" id="Coils"/>
    </source>
</evidence>
<comment type="caution">
    <text evidence="3">The sequence shown here is derived from an EMBL/GenBank/DDBJ whole genome shotgun (WGS) entry which is preliminary data.</text>
</comment>
<evidence type="ECO:0000313" key="4">
    <source>
        <dbReference type="Proteomes" id="UP001168540"/>
    </source>
</evidence>
<accession>A0ABT7XMV1</accession>
<sequence length="405" mass="45171">MVTQCSQCKAQNPDGKRFCSDCGGPLDPAFFAIRDLMGAVVKDQVRDVLKETYKDNKVIEVEVTEAIAARLFEWAKMLAFLVGIPITVFLLVLGVLGIRTYSDFTSQVKTAQTEIADRLVQAQKRADKLKTEGDNLNAEYDKLRTQLAESKELATQVRSLSDRVDKIGEKLGFTSSSNLTPEVRRRLEAAFGKFQLYLQNLGYQAKGGDVQLDIRETMTSGAISYYDPAGRKLVIDKKYSSVPDVLFREYMHAVLYSKGGVPSDPEGKLWAYYGIESGLATYFPCSFNNNPRFAQINAAATWNLSKHRSFNELRAGIGFAMADGAEIWGGAFWEMRELLGQATADKLLFDAWFRLRAEEVGNDRGAAFVRQLLEVDRATGSTHRAQIINIFAGRQLTIHGSLPRN</sequence>